<dbReference type="PROSITE" id="PS50102">
    <property type="entry name" value="RRM"/>
    <property type="match status" value="2"/>
</dbReference>
<keyword evidence="1" id="KW-0507">mRNA processing</keyword>
<accession>Q6IVC8</accession>
<dbReference type="InterPro" id="IPR050907">
    <property type="entry name" value="SRSF"/>
</dbReference>
<dbReference type="GO" id="GO:0006397">
    <property type="term" value="P:mRNA processing"/>
    <property type="evidence" value="ECO:0007669"/>
    <property type="project" value="UniProtKB-KW"/>
</dbReference>
<dbReference type="Gene3D" id="3.30.70.330">
    <property type="match status" value="2"/>
</dbReference>
<dbReference type="AlphaFoldDB" id="Q6IVC8"/>
<evidence type="ECO:0000256" key="3">
    <source>
        <dbReference type="PROSITE-ProRule" id="PRU00176"/>
    </source>
</evidence>
<dbReference type="ExpressionAtlas" id="Q6IVC8">
    <property type="expression patterns" value="baseline and differential"/>
</dbReference>
<evidence type="ECO:0000259" key="5">
    <source>
        <dbReference type="PROSITE" id="PS50102"/>
    </source>
</evidence>
<dbReference type="Pfam" id="PF00076">
    <property type="entry name" value="RRM_1"/>
    <property type="match status" value="2"/>
</dbReference>
<proteinExistence type="evidence at transcript level"/>
<dbReference type="GO" id="GO:0003723">
    <property type="term" value="F:RNA binding"/>
    <property type="evidence" value="ECO:0007669"/>
    <property type="project" value="UniProtKB-UniRule"/>
</dbReference>
<dbReference type="InterPro" id="IPR035979">
    <property type="entry name" value="RBD_domain_sf"/>
</dbReference>
<dbReference type="EMBL" id="AY620409">
    <property type="protein sequence ID" value="AAT37138.1"/>
    <property type="molecule type" value="mRNA"/>
</dbReference>
<dbReference type="EMBL" id="AY616024">
    <property type="protein sequence ID" value="AAT37129.1"/>
    <property type="molecule type" value="Genomic_DNA"/>
</dbReference>
<dbReference type="PANTHER" id="PTHR23147">
    <property type="entry name" value="SERINE/ARGININE RICH SPLICING FACTOR"/>
    <property type="match status" value="1"/>
</dbReference>
<reference evidence="6" key="2">
    <citation type="journal article" date="2005" name="Biochim. Biophys. Acta">
        <title>Two novel arginine/serine (SR) proteins in maize are differentially spliced and utilize non-canonical splice sites.</title>
        <authorList>
            <person name="Gupta S."/>
            <person name="Wang B.B."/>
            <person name="Stryker G.A."/>
            <person name="Zanetti M.E."/>
            <person name="Lal S.K."/>
        </authorList>
    </citation>
    <scope>NUCLEOTIDE SEQUENCE</scope>
</reference>
<evidence type="ECO:0000256" key="2">
    <source>
        <dbReference type="ARBA" id="ARBA00023187"/>
    </source>
</evidence>
<dbReference type="GO" id="GO:0008380">
    <property type="term" value="P:RNA splicing"/>
    <property type="evidence" value="ECO:0007669"/>
    <property type="project" value="UniProtKB-KW"/>
</dbReference>
<feature type="region of interest" description="Disordered" evidence="4">
    <location>
        <begin position="162"/>
        <end position="193"/>
    </location>
</feature>
<name>Q6IVC8_MAIZE</name>
<dbReference type="InterPro" id="IPR012677">
    <property type="entry name" value="Nucleotide-bd_a/b_plait_sf"/>
</dbReference>
<dbReference type="SUPFAM" id="SSF54928">
    <property type="entry name" value="RNA-binding domain, RBD"/>
    <property type="match status" value="1"/>
</dbReference>
<gene>
    <name evidence="6" type="primary">SRP2</name>
</gene>
<evidence type="ECO:0000256" key="4">
    <source>
        <dbReference type="SAM" id="MobiDB-lite"/>
    </source>
</evidence>
<keyword evidence="3" id="KW-0694">RNA-binding</keyword>
<reference evidence="7" key="1">
    <citation type="submission" date="2004-05" db="EMBL/GenBank/DDBJ databases">
        <title>Characterization of two novel arginine/serine-rich splicing factors that are differentially spliced in maize.</title>
        <authorList>
            <person name="Gupta S."/>
            <person name="Stryker G."/>
            <person name="Lal S."/>
        </authorList>
    </citation>
    <scope>NUCLEOTIDE SEQUENCE</scope>
</reference>
<protein>
    <submittedName>
        <fullName evidence="7">Arginine/serine-rich splicing factor 2 variant 2</fullName>
    </submittedName>
</protein>
<evidence type="ECO:0000313" key="7">
    <source>
        <dbReference type="EMBL" id="AAT37138.1"/>
    </source>
</evidence>
<feature type="domain" description="RRM" evidence="5">
    <location>
        <begin position="2"/>
        <end position="74"/>
    </location>
</feature>
<evidence type="ECO:0000256" key="1">
    <source>
        <dbReference type="ARBA" id="ARBA00022664"/>
    </source>
</evidence>
<organism evidence="7">
    <name type="scientific">Zea mays</name>
    <name type="common">Maize</name>
    <dbReference type="NCBI Taxonomy" id="4577"/>
    <lineage>
        <taxon>Eukaryota</taxon>
        <taxon>Viridiplantae</taxon>
        <taxon>Streptophyta</taxon>
        <taxon>Embryophyta</taxon>
        <taxon>Tracheophyta</taxon>
        <taxon>Spermatophyta</taxon>
        <taxon>Magnoliopsida</taxon>
        <taxon>Liliopsida</taxon>
        <taxon>Poales</taxon>
        <taxon>Poaceae</taxon>
        <taxon>PACMAD clade</taxon>
        <taxon>Panicoideae</taxon>
        <taxon>Andropogonodae</taxon>
        <taxon>Andropogoneae</taxon>
        <taxon>Tripsacinae</taxon>
        <taxon>Zea</taxon>
    </lineage>
</organism>
<evidence type="ECO:0000313" key="6">
    <source>
        <dbReference type="EMBL" id="AAT37129.1"/>
    </source>
</evidence>
<sequence length="193" mass="22415">MRPVFVGNLDYDTRHSELDRLFYRYGRVERIDIKSGYAFVYFEDERDGNDAIRALDGYPFGPGRRRLSVEWSRDGNKPEANTKPTRTLFVINFDPMNTRVSDIERHFTPFGNISSVRIRKNFAFVQFETMEEARKALEATHATTLLDRVISVEYAFRDDSEVSDRYGSPRRGGGYGSLAYRSRSPPAKRRAYD</sequence>
<dbReference type="SMART" id="SM00360">
    <property type="entry name" value="RRM"/>
    <property type="match status" value="2"/>
</dbReference>
<dbReference type="InterPro" id="IPR000504">
    <property type="entry name" value="RRM_dom"/>
</dbReference>
<feature type="domain" description="RRM" evidence="5">
    <location>
        <begin position="86"/>
        <end position="157"/>
    </location>
</feature>
<keyword evidence="2" id="KW-0508">mRNA splicing</keyword>